<evidence type="ECO:0000313" key="3">
    <source>
        <dbReference type="Proteomes" id="UP001595989"/>
    </source>
</evidence>
<dbReference type="Proteomes" id="UP001595989">
    <property type="component" value="Unassembled WGS sequence"/>
</dbReference>
<dbReference type="RefSeq" id="WP_390292564.1">
    <property type="nucleotide sequence ID" value="NZ_JBHSFU010000001.1"/>
</dbReference>
<dbReference type="InterPro" id="IPR008258">
    <property type="entry name" value="Transglycosylase_SLT_dom_1"/>
</dbReference>
<protein>
    <submittedName>
        <fullName evidence="2">Lytic transglycosylase domain-containing protein</fullName>
    </submittedName>
</protein>
<dbReference type="Gene3D" id="1.10.530.10">
    <property type="match status" value="1"/>
</dbReference>
<reference evidence="3" key="1">
    <citation type="journal article" date="2019" name="Int. J. Syst. Evol. Microbiol.">
        <title>The Global Catalogue of Microorganisms (GCM) 10K type strain sequencing project: providing services to taxonomists for standard genome sequencing and annotation.</title>
        <authorList>
            <consortium name="The Broad Institute Genomics Platform"/>
            <consortium name="The Broad Institute Genome Sequencing Center for Infectious Disease"/>
            <person name="Wu L."/>
            <person name="Ma J."/>
        </authorList>
    </citation>
    <scope>NUCLEOTIDE SEQUENCE [LARGE SCALE GENOMIC DNA]</scope>
    <source>
        <strain evidence="3">CGMCC 4.7426</strain>
    </source>
</reference>
<organism evidence="2 3">
    <name type="scientific">Virgibacillus kekensis</name>
    <dbReference type="NCBI Taxonomy" id="202261"/>
    <lineage>
        <taxon>Bacteria</taxon>
        <taxon>Bacillati</taxon>
        <taxon>Bacillota</taxon>
        <taxon>Bacilli</taxon>
        <taxon>Bacillales</taxon>
        <taxon>Bacillaceae</taxon>
        <taxon>Virgibacillus</taxon>
    </lineage>
</organism>
<dbReference type="PANTHER" id="PTHR37423:SF2">
    <property type="entry name" value="MEMBRANE-BOUND LYTIC MUREIN TRANSGLYCOSYLASE C"/>
    <property type="match status" value="1"/>
</dbReference>
<gene>
    <name evidence="2" type="ORF">ACFO3D_00260</name>
</gene>
<proteinExistence type="predicted"/>
<evidence type="ECO:0000259" key="1">
    <source>
        <dbReference type="Pfam" id="PF01464"/>
    </source>
</evidence>
<comment type="caution">
    <text evidence="2">The sequence shown here is derived from an EMBL/GenBank/DDBJ whole genome shotgun (WGS) entry which is preliminary data.</text>
</comment>
<dbReference type="CDD" id="cd00254">
    <property type="entry name" value="LT-like"/>
    <property type="match status" value="1"/>
</dbReference>
<keyword evidence="3" id="KW-1185">Reference proteome</keyword>
<evidence type="ECO:0000313" key="2">
    <source>
        <dbReference type="EMBL" id="MFC4556636.1"/>
    </source>
</evidence>
<name>A0ABV9DCZ9_9BACI</name>
<dbReference type="Pfam" id="PF01464">
    <property type="entry name" value="SLT"/>
    <property type="match status" value="1"/>
</dbReference>
<dbReference type="SUPFAM" id="SSF53955">
    <property type="entry name" value="Lysozyme-like"/>
    <property type="match status" value="1"/>
</dbReference>
<accession>A0ABV9DCZ9</accession>
<dbReference type="PANTHER" id="PTHR37423">
    <property type="entry name" value="SOLUBLE LYTIC MUREIN TRANSGLYCOSYLASE-RELATED"/>
    <property type="match status" value="1"/>
</dbReference>
<dbReference type="InterPro" id="IPR023346">
    <property type="entry name" value="Lysozyme-like_dom_sf"/>
</dbReference>
<sequence length="206" mass="22325">MDIRSLQSLIQHQAMNVLTSSPTGNTYNKSLIDMAFNQLLQQQLNNTISGQKSNSISLSVDQSSLTKMHHTMPVTAANATAPVTLEPIINEKAAKYGVNPQLVHAVIKAESNYNQYAKSGAGAQGLMQLMPATARGLGVTNPFNAEQNIEGGTKYLSQMLNKYNGNVELALAAYNAGPGNVDRYQGIPPFTETENYVKKVMNSYLT</sequence>
<feature type="domain" description="Transglycosylase SLT" evidence="1">
    <location>
        <begin position="88"/>
        <end position="195"/>
    </location>
</feature>
<dbReference type="EMBL" id="JBHSFU010000001">
    <property type="protein sequence ID" value="MFC4556636.1"/>
    <property type="molecule type" value="Genomic_DNA"/>
</dbReference>